<keyword evidence="7" id="KW-1185">Reference proteome</keyword>
<dbReference type="OrthoDB" id="9796485at2"/>
<evidence type="ECO:0000256" key="1">
    <source>
        <dbReference type="ARBA" id="ARBA00006336"/>
    </source>
</evidence>
<evidence type="ECO:0000313" key="6">
    <source>
        <dbReference type="Proteomes" id="UP000254047"/>
    </source>
</evidence>
<dbReference type="EC" id="3.-.-.-" evidence="4"/>
<evidence type="ECO:0000313" key="7">
    <source>
        <dbReference type="Proteomes" id="UP000297598"/>
    </source>
</evidence>
<name>A0A380G142_9STAP</name>
<keyword evidence="2 4" id="KW-0378">Hydrolase</keyword>
<dbReference type="PANTHER" id="PTHR43540">
    <property type="entry name" value="PEROXYUREIDOACRYLATE/UREIDOACRYLATE AMIDOHYDROLASE-RELATED"/>
    <property type="match status" value="1"/>
</dbReference>
<evidence type="ECO:0000313" key="4">
    <source>
        <dbReference type="EMBL" id="SUM43721.1"/>
    </source>
</evidence>
<comment type="similarity">
    <text evidence="1">Belongs to the isochorismatase family.</text>
</comment>
<organism evidence="4 6">
    <name type="scientific">Staphylococcus petrasii</name>
    <dbReference type="NCBI Taxonomy" id="1276936"/>
    <lineage>
        <taxon>Bacteria</taxon>
        <taxon>Bacillati</taxon>
        <taxon>Bacillota</taxon>
        <taxon>Bacilli</taxon>
        <taxon>Bacillales</taxon>
        <taxon>Staphylococcaceae</taxon>
        <taxon>Staphylococcus</taxon>
    </lineage>
</organism>
<dbReference type="Gene3D" id="3.40.50.850">
    <property type="entry name" value="Isochorismatase-like"/>
    <property type="match status" value="1"/>
</dbReference>
<dbReference type="AlphaFoldDB" id="A0A380G142"/>
<dbReference type="EMBL" id="UHDO01000001">
    <property type="protein sequence ID" value="SUM43721.1"/>
    <property type="molecule type" value="Genomic_DNA"/>
</dbReference>
<dbReference type="InterPro" id="IPR000868">
    <property type="entry name" value="Isochorismatase-like_dom"/>
</dbReference>
<dbReference type="EMBL" id="SRLS01000019">
    <property type="protein sequence ID" value="TGE15712.1"/>
    <property type="molecule type" value="Genomic_DNA"/>
</dbReference>
<dbReference type="SUPFAM" id="SSF52499">
    <property type="entry name" value="Isochorismatase-like hydrolases"/>
    <property type="match status" value="1"/>
</dbReference>
<dbReference type="InterPro" id="IPR050272">
    <property type="entry name" value="Isochorismatase-like_hydrls"/>
</dbReference>
<dbReference type="GO" id="GO:0016787">
    <property type="term" value="F:hydrolase activity"/>
    <property type="evidence" value="ECO:0007669"/>
    <property type="project" value="UniProtKB-KW"/>
</dbReference>
<evidence type="ECO:0000259" key="3">
    <source>
        <dbReference type="Pfam" id="PF00857"/>
    </source>
</evidence>
<dbReference type="Proteomes" id="UP000254047">
    <property type="component" value="Unassembled WGS sequence"/>
</dbReference>
<sequence length="184" mass="21026">MTKKALIVVDYSYDFIADDGRLTCGKPGQDIENFIIQRLEDYQAQNDNIFFMMDLHYENDEYHPETKLFPPHNIAGTPGRELYGNVKTFYDKHKDSDNIHYLDKRRYDSFYGTPLDSLLRERGITDVEIVGVCTDICVLHTAVSAYNLGYHIVIPKDGVASFNAQGHEWALGHFQNSLGAEVEV</sequence>
<reference evidence="5 7" key="2">
    <citation type="submission" date="2019-04" db="EMBL/GenBank/DDBJ databases">
        <title>Genomic characterization of Staphylococcus petrasii strains.</title>
        <authorList>
            <person name="Vrbovska V."/>
            <person name="Kovarovic V."/>
            <person name="Maslanova I."/>
            <person name="Indrakova A."/>
            <person name="Petras P."/>
            <person name="Sedo O."/>
            <person name="Svec P."/>
            <person name="Fisarova L."/>
            <person name="Sedlacek I."/>
            <person name="Doskar J."/>
            <person name="Pantucek R."/>
        </authorList>
    </citation>
    <scope>NUCLEOTIDE SEQUENCE [LARGE SCALE GENOMIC DNA]</scope>
    <source>
        <strain evidence="5 7">P5404</strain>
    </source>
</reference>
<protein>
    <submittedName>
        <fullName evidence="5">Cysteine hydrolase</fullName>
    </submittedName>
    <submittedName>
        <fullName evidence="4">Isochorismatase</fullName>
        <ecNumber evidence="4">3.-.-.-</ecNumber>
    </submittedName>
</protein>
<dbReference type="Proteomes" id="UP000297598">
    <property type="component" value="Unassembled WGS sequence"/>
</dbReference>
<dbReference type="PANTHER" id="PTHR43540:SF10">
    <property type="entry name" value="ISOCHORISMATASE"/>
    <property type="match status" value="1"/>
</dbReference>
<reference evidence="4 6" key="1">
    <citation type="submission" date="2018-06" db="EMBL/GenBank/DDBJ databases">
        <authorList>
            <consortium name="Pathogen Informatics"/>
            <person name="Doyle S."/>
        </authorList>
    </citation>
    <scope>NUCLEOTIDE SEQUENCE [LARGE SCALE GENOMIC DNA]</scope>
    <source>
        <strain evidence="4 6">NCTC13830</strain>
    </source>
</reference>
<gene>
    <name evidence="4" type="primary">yecD</name>
    <name evidence="5" type="ORF">BJR09_10655</name>
    <name evidence="4" type="ORF">NCTC13830_01160</name>
</gene>
<dbReference type="InterPro" id="IPR036380">
    <property type="entry name" value="Isochorismatase-like_sf"/>
</dbReference>
<evidence type="ECO:0000256" key="2">
    <source>
        <dbReference type="ARBA" id="ARBA00022801"/>
    </source>
</evidence>
<accession>A0A380G142</accession>
<dbReference type="Pfam" id="PF00857">
    <property type="entry name" value="Isochorismatase"/>
    <property type="match status" value="1"/>
</dbReference>
<feature type="domain" description="Isochorismatase-like" evidence="3">
    <location>
        <begin position="5"/>
        <end position="178"/>
    </location>
</feature>
<proteinExistence type="inferred from homology"/>
<dbReference type="CDD" id="cd00431">
    <property type="entry name" value="cysteine_hydrolases"/>
    <property type="match status" value="1"/>
</dbReference>
<evidence type="ECO:0000313" key="5">
    <source>
        <dbReference type="EMBL" id="TGE15712.1"/>
    </source>
</evidence>
<dbReference type="RefSeq" id="WP_103298846.1">
    <property type="nucleotide sequence ID" value="NZ_PPQT01000123.1"/>
</dbReference>